<sequence>MVTLMSAFLLGGCVLGTRNPTLTYPPSADSSAVSTAHAAEKPPAKNIQIVLEPFDDERSDQKTVGTTRNAFGMRMADVVPRNNVADWVTRAMKTELENNGYTVIDGKPGASASGAGIVVSGSVLNVFCDMYISYTGQVSLLVRLSKDGQSLLDRHYSGEGSAGLAIAATSESYSRSLALALSAALRRFVSDLNKTVAAGQ</sequence>
<proteinExistence type="predicted"/>
<gene>
    <name evidence="1" type="ORF">C0Z18_18330</name>
</gene>
<evidence type="ECO:0000313" key="2">
    <source>
        <dbReference type="Proteomes" id="UP000235616"/>
    </source>
</evidence>
<dbReference type="Proteomes" id="UP000235616">
    <property type="component" value="Unassembled WGS sequence"/>
</dbReference>
<evidence type="ECO:0000313" key="1">
    <source>
        <dbReference type="EMBL" id="PMS17811.1"/>
    </source>
</evidence>
<reference evidence="1 2" key="1">
    <citation type="submission" date="2018-01" db="EMBL/GenBank/DDBJ databases">
        <title>Whole genome analyses suggest that Burkholderia sensu lato contains two further novel genera in the rhizoxinica-symbiotica group Mycetohabitans gen. nov., and Trinickia gen. nov.: implications for the evolution of diazotrophy and nodulation in the Burkholderiaceae.</title>
        <authorList>
            <person name="Estrada-de los Santos P."/>
            <person name="Palmer M."/>
            <person name="Chavez-Ramirez B."/>
            <person name="Beukes C."/>
            <person name="Steenkamp E.T."/>
            <person name="Hirsch A.M."/>
            <person name="Manyaka P."/>
            <person name="Maluk M."/>
            <person name="Lafos M."/>
            <person name="Crook M."/>
            <person name="Gross E."/>
            <person name="Simon M.F."/>
            <person name="Bueno dos Reis Junior F."/>
            <person name="Poole P.S."/>
            <person name="Venter S.N."/>
            <person name="James E.K."/>
        </authorList>
    </citation>
    <scope>NUCLEOTIDE SEQUENCE [LARGE SCALE GENOMIC DNA]</scope>
    <source>
        <strain evidence="1 2">GIMN1.004</strain>
    </source>
</reference>
<dbReference type="EMBL" id="PNYA01000017">
    <property type="protein sequence ID" value="PMS17811.1"/>
    <property type="molecule type" value="Genomic_DNA"/>
</dbReference>
<accession>A0A2N7VKV7</accession>
<dbReference type="AlphaFoldDB" id="A0A2N7VKV7"/>
<organism evidence="1 2">
    <name type="scientific">Trinickia dabaoshanensis</name>
    <dbReference type="NCBI Taxonomy" id="564714"/>
    <lineage>
        <taxon>Bacteria</taxon>
        <taxon>Pseudomonadati</taxon>
        <taxon>Pseudomonadota</taxon>
        <taxon>Betaproteobacteria</taxon>
        <taxon>Burkholderiales</taxon>
        <taxon>Burkholderiaceae</taxon>
        <taxon>Trinickia</taxon>
    </lineage>
</organism>
<keyword evidence="2" id="KW-1185">Reference proteome</keyword>
<protein>
    <recommendedName>
        <fullName evidence="3">Lipoprotein</fullName>
    </recommendedName>
</protein>
<name>A0A2N7VKV7_9BURK</name>
<evidence type="ECO:0008006" key="3">
    <source>
        <dbReference type="Google" id="ProtNLM"/>
    </source>
</evidence>
<comment type="caution">
    <text evidence="1">The sequence shown here is derived from an EMBL/GenBank/DDBJ whole genome shotgun (WGS) entry which is preliminary data.</text>
</comment>